<dbReference type="Proteomes" id="UP000694044">
    <property type="component" value="Unassembled WGS sequence"/>
</dbReference>
<feature type="compositionally biased region" description="Basic and acidic residues" evidence="1">
    <location>
        <begin position="129"/>
        <end position="139"/>
    </location>
</feature>
<proteinExistence type="predicted"/>
<evidence type="ECO:0000256" key="1">
    <source>
        <dbReference type="SAM" id="MobiDB-lite"/>
    </source>
</evidence>
<sequence>MCAVFCWGGPQGRVPKRGKPTHTEEDVQEGDGIELADMALTKIWYDSLFYMIKKVHQHPKSKYEHTRDRMQHPPCPRRNLDRDEQRHDPSDTDEPEPLEAKDVPTRDECNGAVHDNDGRPRQIQVTVHGRHDDTSHEAQRTTGSGELRYDEHEVSPKVLGKLKQTLS</sequence>
<feature type="compositionally biased region" description="Basic and acidic residues" evidence="1">
    <location>
        <begin position="78"/>
        <end position="90"/>
    </location>
</feature>
<keyword evidence="3" id="KW-1185">Reference proteome</keyword>
<feature type="compositionally biased region" description="Basic and acidic residues" evidence="1">
    <location>
        <begin position="98"/>
        <end position="120"/>
    </location>
</feature>
<reference evidence="2" key="1">
    <citation type="submission" date="2021-02" db="EMBL/GenBank/DDBJ databases">
        <authorList>
            <person name="Palmer J.M."/>
        </authorList>
    </citation>
    <scope>NUCLEOTIDE SEQUENCE</scope>
    <source>
        <strain evidence="2">SCRP734</strain>
    </source>
</reference>
<organism evidence="2 3">
    <name type="scientific">Phytophthora pseudosyringae</name>
    <dbReference type="NCBI Taxonomy" id="221518"/>
    <lineage>
        <taxon>Eukaryota</taxon>
        <taxon>Sar</taxon>
        <taxon>Stramenopiles</taxon>
        <taxon>Oomycota</taxon>
        <taxon>Peronosporomycetes</taxon>
        <taxon>Peronosporales</taxon>
        <taxon>Peronosporaceae</taxon>
        <taxon>Phytophthora</taxon>
    </lineage>
</organism>
<gene>
    <name evidence="2" type="ORF">PHYPSEUDO_001417</name>
</gene>
<accession>A0A8T1WK48</accession>
<dbReference type="EMBL" id="JAGDFM010000012">
    <property type="protein sequence ID" value="KAG7392313.1"/>
    <property type="molecule type" value="Genomic_DNA"/>
</dbReference>
<protein>
    <submittedName>
        <fullName evidence="2">Uncharacterized protein</fullName>
    </submittedName>
</protein>
<feature type="region of interest" description="Disordered" evidence="1">
    <location>
        <begin position="58"/>
        <end position="167"/>
    </location>
</feature>
<dbReference type="AlphaFoldDB" id="A0A8T1WK48"/>
<comment type="caution">
    <text evidence="2">The sequence shown here is derived from an EMBL/GenBank/DDBJ whole genome shotgun (WGS) entry which is preliminary data.</text>
</comment>
<name>A0A8T1WK48_9STRA</name>
<evidence type="ECO:0000313" key="2">
    <source>
        <dbReference type="EMBL" id="KAG7392313.1"/>
    </source>
</evidence>
<feature type="compositionally biased region" description="Basic and acidic residues" evidence="1">
    <location>
        <begin position="61"/>
        <end position="71"/>
    </location>
</feature>
<evidence type="ECO:0000313" key="3">
    <source>
        <dbReference type="Proteomes" id="UP000694044"/>
    </source>
</evidence>